<gene>
    <name evidence="1" type="ORF">KOSB73_280071</name>
</gene>
<evidence type="ECO:0000313" key="1">
    <source>
        <dbReference type="EMBL" id="SNU36482.1"/>
    </source>
</evidence>
<evidence type="ECO:0000313" key="2">
    <source>
        <dbReference type="Proteomes" id="UP000220639"/>
    </source>
</evidence>
<reference evidence="2" key="1">
    <citation type="submission" date="2017-08" db="EMBL/GenBank/DDBJ databases">
        <authorList>
            <person name="Brisse S."/>
        </authorList>
    </citation>
    <scope>NUCLEOTIDE SEQUENCE [LARGE SCALE GENOMIC DNA]</scope>
    <source>
        <strain evidence="2">06D021</strain>
    </source>
</reference>
<protein>
    <submittedName>
        <fullName evidence="1">Uncharacterized protein</fullName>
    </submittedName>
</protein>
<dbReference type="AlphaFoldDB" id="A0A285B6E8"/>
<dbReference type="EMBL" id="FZTC01000021">
    <property type="protein sequence ID" value="SNU36482.1"/>
    <property type="molecule type" value="Genomic_DNA"/>
</dbReference>
<accession>A0A285B6E8</accession>
<organism evidence="1 2">
    <name type="scientific">Klebsiella grimontii</name>
    <dbReference type="NCBI Taxonomy" id="2058152"/>
    <lineage>
        <taxon>Bacteria</taxon>
        <taxon>Pseudomonadati</taxon>
        <taxon>Pseudomonadota</taxon>
        <taxon>Gammaproteobacteria</taxon>
        <taxon>Enterobacterales</taxon>
        <taxon>Enterobacteriaceae</taxon>
        <taxon>Klebsiella/Raoultella group</taxon>
        <taxon>Klebsiella</taxon>
    </lineage>
</organism>
<sequence length="109" mass="11861">MAIATKLRNDSTTLSVNISSDCFYDSSKLTHPVLTSNGSRSGYRVRLLPVTLGAAHLKFKKIQAGPHSRCLLNSHPSGISQLARLASPFFELLTRLFSVIALSIFCEPA</sequence>
<name>A0A285B6E8_9ENTR</name>
<proteinExistence type="predicted"/>
<dbReference type="Proteomes" id="UP000220639">
    <property type="component" value="Unassembled WGS sequence"/>
</dbReference>